<evidence type="ECO:0000256" key="2">
    <source>
        <dbReference type="ARBA" id="ARBA00012816"/>
    </source>
</evidence>
<dbReference type="GO" id="GO:0006421">
    <property type="term" value="P:asparaginyl-tRNA aminoacylation"/>
    <property type="evidence" value="ECO:0007669"/>
    <property type="project" value="InterPro"/>
</dbReference>
<dbReference type="PRINTS" id="PR01042">
    <property type="entry name" value="TRNASYNTHASP"/>
</dbReference>
<protein>
    <recommendedName>
        <fullName evidence="2">asparagine--tRNA ligase</fullName>
        <ecNumber evidence="2">6.1.1.22</ecNumber>
    </recommendedName>
</protein>
<dbReference type="SUPFAM" id="SSF50249">
    <property type="entry name" value="Nucleic acid-binding proteins"/>
    <property type="match status" value="1"/>
</dbReference>
<evidence type="ECO:0000256" key="1">
    <source>
        <dbReference type="ARBA" id="ARBA00008226"/>
    </source>
</evidence>
<dbReference type="PANTHER" id="PTHR22594:SF34">
    <property type="entry name" value="ASPARAGINE--TRNA LIGASE, MITOCHONDRIAL-RELATED"/>
    <property type="match status" value="1"/>
</dbReference>
<dbReference type="eggNOG" id="KOG0554">
    <property type="taxonomic scope" value="Eukaryota"/>
</dbReference>
<evidence type="ECO:0000313" key="10">
    <source>
        <dbReference type="Proteomes" id="UP000007879"/>
    </source>
</evidence>
<dbReference type="NCBIfam" id="TIGR00457">
    <property type="entry name" value="asnS"/>
    <property type="match status" value="1"/>
</dbReference>
<dbReference type="OrthoDB" id="1931232at2759"/>
<name>A0A1X7VMP2_AMPQE</name>
<dbReference type="KEGG" id="aqu:100633460"/>
<dbReference type="InterPro" id="IPR004364">
    <property type="entry name" value="Aa-tRNA-synt_II"/>
</dbReference>
<dbReference type="GO" id="GO:0004816">
    <property type="term" value="F:asparagine-tRNA ligase activity"/>
    <property type="evidence" value="ECO:0007669"/>
    <property type="project" value="UniProtKB-EC"/>
</dbReference>
<dbReference type="PANTHER" id="PTHR22594">
    <property type="entry name" value="ASPARTYL/LYSYL-TRNA SYNTHETASE"/>
    <property type="match status" value="1"/>
</dbReference>
<evidence type="ECO:0000256" key="5">
    <source>
        <dbReference type="ARBA" id="ARBA00022840"/>
    </source>
</evidence>
<evidence type="ECO:0000313" key="9">
    <source>
        <dbReference type="EnsemblMetazoa" id="Aqu2.1.41337_001"/>
    </source>
</evidence>
<dbReference type="GO" id="GO:0005739">
    <property type="term" value="C:mitochondrion"/>
    <property type="evidence" value="ECO:0007669"/>
    <property type="project" value="TreeGrafter"/>
</dbReference>
<dbReference type="InterPro" id="IPR012340">
    <property type="entry name" value="NA-bd_OB-fold"/>
</dbReference>
<dbReference type="EC" id="6.1.1.22" evidence="2"/>
<feature type="domain" description="Aminoacyl-transfer RNA synthetases class-II family profile" evidence="8">
    <location>
        <begin position="151"/>
        <end position="464"/>
    </location>
</feature>
<keyword evidence="3" id="KW-0436">Ligase</keyword>
<proteinExistence type="inferred from homology"/>
<dbReference type="Gene3D" id="2.40.50.140">
    <property type="entry name" value="Nucleic acid-binding proteins"/>
    <property type="match status" value="1"/>
</dbReference>
<dbReference type="EnsemblMetazoa" id="Aqu2.1.41337_001">
    <property type="protein sequence ID" value="Aqu2.1.41337_001"/>
    <property type="gene ID" value="Aqu2.1.41337"/>
</dbReference>
<evidence type="ECO:0000256" key="3">
    <source>
        <dbReference type="ARBA" id="ARBA00022598"/>
    </source>
</evidence>
<dbReference type="Proteomes" id="UP000007879">
    <property type="component" value="Unassembled WGS sequence"/>
</dbReference>
<keyword evidence="7" id="KW-0030">Aminoacyl-tRNA synthetase</keyword>
<dbReference type="FunFam" id="3.30.930.10:FF:000016">
    <property type="entry name" value="Asparagine--tRNA ligase"/>
    <property type="match status" value="1"/>
</dbReference>
<dbReference type="AlphaFoldDB" id="A0A1X7VMP2"/>
<evidence type="ECO:0000256" key="7">
    <source>
        <dbReference type="ARBA" id="ARBA00023146"/>
    </source>
</evidence>
<organism evidence="9">
    <name type="scientific">Amphimedon queenslandica</name>
    <name type="common">Sponge</name>
    <dbReference type="NCBI Taxonomy" id="400682"/>
    <lineage>
        <taxon>Eukaryota</taxon>
        <taxon>Metazoa</taxon>
        <taxon>Porifera</taxon>
        <taxon>Demospongiae</taxon>
        <taxon>Heteroscleromorpha</taxon>
        <taxon>Haplosclerida</taxon>
        <taxon>Niphatidae</taxon>
        <taxon>Amphimedon</taxon>
    </lineage>
</organism>
<dbReference type="InterPro" id="IPR004522">
    <property type="entry name" value="Asn-tRNA-ligase"/>
</dbReference>
<dbReference type="PROSITE" id="PS50862">
    <property type="entry name" value="AA_TRNA_LIGASE_II"/>
    <property type="match status" value="1"/>
</dbReference>
<dbReference type="InParanoid" id="A0A1X7VMP2"/>
<evidence type="ECO:0000256" key="4">
    <source>
        <dbReference type="ARBA" id="ARBA00022741"/>
    </source>
</evidence>
<dbReference type="Pfam" id="PF00152">
    <property type="entry name" value="tRNA-synt_2"/>
    <property type="match status" value="1"/>
</dbReference>
<keyword evidence="6" id="KW-0648">Protein biosynthesis</keyword>
<keyword evidence="5" id="KW-0067">ATP-binding</keyword>
<dbReference type="Gene3D" id="3.30.930.10">
    <property type="entry name" value="Bira Bifunctional Protein, Domain 2"/>
    <property type="match status" value="1"/>
</dbReference>
<dbReference type="GO" id="GO:0005524">
    <property type="term" value="F:ATP binding"/>
    <property type="evidence" value="ECO:0007669"/>
    <property type="project" value="UniProtKB-KW"/>
</dbReference>
<dbReference type="InterPro" id="IPR006195">
    <property type="entry name" value="aa-tRNA-synth_II"/>
</dbReference>
<dbReference type="CDD" id="cd00776">
    <property type="entry name" value="AsxRS_core"/>
    <property type="match status" value="1"/>
</dbReference>
<dbReference type="NCBIfam" id="NF003037">
    <property type="entry name" value="PRK03932.1"/>
    <property type="match status" value="1"/>
</dbReference>
<keyword evidence="10" id="KW-1185">Reference proteome</keyword>
<dbReference type="Pfam" id="PF01336">
    <property type="entry name" value="tRNA_anti-codon"/>
    <property type="match status" value="1"/>
</dbReference>
<reference evidence="10" key="1">
    <citation type="journal article" date="2010" name="Nature">
        <title>The Amphimedon queenslandica genome and the evolution of animal complexity.</title>
        <authorList>
            <person name="Srivastava M."/>
            <person name="Simakov O."/>
            <person name="Chapman J."/>
            <person name="Fahey B."/>
            <person name="Gauthier M.E."/>
            <person name="Mitros T."/>
            <person name="Richards G.S."/>
            <person name="Conaco C."/>
            <person name="Dacre M."/>
            <person name="Hellsten U."/>
            <person name="Larroux C."/>
            <person name="Putnam N.H."/>
            <person name="Stanke M."/>
            <person name="Adamska M."/>
            <person name="Darling A."/>
            <person name="Degnan S.M."/>
            <person name="Oakley T.H."/>
            <person name="Plachetzki D.C."/>
            <person name="Zhai Y."/>
            <person name="Adamski M."/>
            <person name="Calcino A."/>
            <person name="Cummins S.F."/>
            <person name="Goodstein D.M."/>
            <person name="Harris C."/>
            <person name="Jackson D.J."/>
            <person name="Leys S.P."/>
            <person name="Shu S."/>
            <person name="Woodcroft B.J."/>
            <person name="Vervoort M."/>
            <person name="Kosik K.S."/>
            <person name="Manning G."/>
            <person name="Degnan B.M."/>
            <person name="Rokhsar D.S."/>
        </authorList>
    </citation>
    <scope>NUCLEOTIDE SEQUENCE [LARGE SCALE GENOMIC DNA]</scope>
</reference>
<keyword evidence="4" id="KW-0547">Nucleotide-binding</keyword>
<dbReference type="CDD" id="cd04318">
    <property type="entry name" value="EcAsnRS_like_N"/>
    <property type="match status" value="1"/>
</dbReference>
<dbReference type="EnsemblMetazoa" id="XM_020007814.1">
    <property type="protein sequence ID" value="XP_019863373.1"/>
    <property type="gene ID" value="LOC100633460"/>
</dbReference>
<dbReference type="STRING" id="400682.A0A1X7VMP2"/>
<evidence type="ECO:0000259" key="8">
    <source>
        <dbReference type="PROSITE" id="PS50862"/>
    </source>
</evidence>
<dbReference type="InterPro" id="IPR045864">
    <property type="entry name" value="aa-tRNA-synth_II/BPL/LPL"/>
</dbReference>
<dbReference type="InterPro" id="IPR004365">
    <property type="entry name" value="NA-bd_OB_tRNA"/>
</dbReference>
<evidence type="ECO:0000256" key="6">
    <source>
        <dbReference type="ARBA" id="ARBA00022917"/>
    </source>
</evidence>
<accession>A0A1X7VMP2</accession>
<dbReference type="SUPFAM" id="SSF55681">
    <property type="entry name" value="Class II aaRS and biotin synthetases"/>
    <property type="match status" value="1"/>
</dbReference>
<sequence>MVKIAFGLIFGRFFSSFSSPKWLSVSEALTSSEAINKNIKVQGWLQSARIQKSLLFLDVNDGSSLKSLQAVMPIESESPEVSLGASVQLEGLLVTSSHPKQPVELAVSSINVLGSCDNLLYPFKARINHPADYIRQFPHLRARTKKFSSVLRIRNAASIAVHEYFQRKNFLQVHTPLLSSSDCEGAGDLFIVKPEGTKDASDFFGVPVYLTVSGQLHAETLACGLSNVYTFGPTFRAEKSHTSRHLSEFYMIEAELVTGTHSPGESLDIIMQCSEDLCKSIIEKVLTEKEEDLSFLHSSNKQTDLKEQLENMIKKEFKRLTYKEAVELLDSAKENFSFRPKFGENLGTEHEKYIVQEFGNTPVFITEFPASIKPFYTRNDTDTNTAYAMDLLMPNIGEVVGGSVREERFDILENTLKNLGMDEKYQWYLDLRRFGTVPHGGFGLGFERLLQVIVGAEHIRDVIPYPRFVGYCPM</sequence>
<gene>
    <name evidence="9" type="primary">100633460</name>
</gene>
<comment type="similarity">
    <text evidence="1">Belongs to the class-II aminoacyl-tRNA synthetase family.</text>
</comment>
<reference evidence="9" key="2">
    <citation type="submission" date="2017-05" db="UniProtKB">
        <authorList>
            <consortium name="EnsemblMetazoa"/>
        </authorList>
    </citation>
    <scope>IDENTIFICATION</scope>
</reference>
<dbReference type="InterPro" id="IPR002312">
    <property type="entry name" value="Asp/Asn-tRNA-synth_IIb"/>
</dbReference>